<dbReference type="STRING" id="733.B0186_09520"/>
<dbReference type="AlphaFoldDB" id="A0A1V4AZ87"/>
<feature type="domain" description="Dynamin N-terminal" evidence="6">
    <location>
        <begin position="58"/>
        <end position="185"/>
    </location>
</feature>
<dbReference type="Proteomes" id="UP000254329">
    <property type="component" value="Unassembled WGS sequence"/>
</dbReference>
<evidence type="ECO:0000256" key="1">
    <source>
        <dbReference type="ARBA" id="ARBA00004370"/>
    </source>
</evidence>
<keyword evidence="3" id="KW-0378">Hydrolase</keyword>
<evidence type="ECO:0000313" key="7">
    <source>
        <dbReference type="EMBL" id="STO59224.1"/>
    </source>
</evidence>
<evidence type="ECO:0000259" key="6">
    <source>
        <dbReference type="Pfam" id="PF00350"/>
    </source>
</evidence>
<keyword evidence="2" id="KW-0547">Nucleotide-binding</keyword>
<dbReference type="SUPFAM" id="SSF52540">
    <property type="entry name" value="P-loop containing nucleoside triphosphate hydrolases"/>
    <property type="match status" value="1"/>
</dbReference>
<dbReference type="InterPro" id="IPR027094">
    <property type="entry name" value="Mitofusin_fam"/>
</dbReference>
<dbReference type="GO" id="GO:0016020">
    <property type="term" value="C:membrane"/>
    <property type="evidence" value="ECO:0007669"/>
    <property type="project" value="UniProtKB-SubCell"/>
</dbReference>
<dbReference type="PANTHER" id="PTHR10465:SF0">
    <property type="entry name" value="SARCALUMENIN"/>
    <property type="match status" value="1"/>
</dbReference>
<dbReference type="RefSeq" id="WP_078219141.1">
    <property type="nucleotide sequence ID" value="NZ_MUXZ01000032.1"/>
</dbReference>
<accession>A0A1V4AZ87</accession>
<organism evidence="7 8">
    <name type="scientific">Canicola haemoglobinophilus</name>
    <dbReference type="NCBI Taxonomy" id="733"/>
    <lineage>
        <taxon>Bacteria</taxon>
        <taxon>Pseudomonadati</taxon>
        <taxon>Pseudomonadota</taxon>
        <taxon>Gammaproteobacteria</taxon>
        <taxon>Pasteurellales</taxon>
        <taxon>Pasteurellaceae</taxon>
        <taxon>Canicola</taxon>
    </lineage>
</organism>
<evidence type="ECO:0000256" key="3">
    <source>
        <dbReference type="ARBA" id="ARBA00022801"/>
    </source>
</evidence>
<dbReference type="GO" id="GO:0003924">
    <property type="term" value="F:GTPase activity"/>
    <property type="evidence" value="ECO:0007669"/>
    <property type="project" value="InterPro"/>
</dbReference>
<protein>
    <submittedName>
        <fullName evidence="7">Predicted GTPase</fullName>
    </submittedName>
</protein>
<dbReference type="Pfam" id="PF00350">
    <property type="entry name" value="Dynamin_N"/>
    <property type="match status" value="1"/>
</dbReference>
<comment type="subcellular location">
    <subcellularLocation>
        <location evidence="1">Membrane</location>
    </subcellularLocation>
</comment>
<reference evidence="7 8" key="1">
    <citation type="submission" date="2018-06" db="EMBL/GenBank/DDBJ databases">
        <authorList>
            <consortium name="Pathogen Informatics"/>
            <person name="Doyle S."/>
        </authorList>
    </citation>
    <scope>NUCLEOTIDE SEQUENCE [LARGE SCALE GENOMIC DNA]</scope>
    <source>
        <strain evidence="7 8">NCTC1659</strain>
    </source>
</reference>
<dbReference type="Gene3D" id="3.40.50.300">
    <property type="entry name" value="P-loop containing nucleotide triphosphate hydrolases"/>
    <property type="match status" value="1"/>
</dbReference>
<evidence type="ECO:0000256" key="5">
    <source>
        <dbReference type="ARBA" id="ARBA00023136"/>
    </source>
</evidence>
<name>A0A1V4AZ87_9PAST</name>
<keyword evidence="5" id="KW-0472">Membrane</keyword>
<keyword evidence="8" id="KW-1185">Reference proteome</keyword>
<dbReference type="InterPro" id="IPR027417">
    <property type="entry name" value="P-loop_NTPase"/>
</dbReference>
<evidence type="ECO:0000313" key="8">
    <source>
        <dbReference type="Proteomes" id="UP000254329"/>
    </source>
</evidence>
<evidence type="ECO:0000256" key="2">
    <source>
        <dbReference type="ARBA" id="ARBA00022741"/>
    </source>
</evidence>
<evidence type="ECO:0000256" key="4">
    <source>
        <dbReference type="ARBA" id="ARBA00023134"/>
    </source>
</evidence>
<keyword evidence="4" id="KW-0342">GTP-binding</keyword>
<dbReference type="GO" id="GO:0005525">
    <property type="term" value="F:GTP binding"/>
    <property type="evidence" value="ECO:0007669"/>
    <property type="project" value="UniProtKB-KW"/>
</dbReference>
<dbReference type="InterPro" id="IPR045063">
    <property type="entry name" value="Dynamin_N"/>
</dbReference>
<dbReference type="PANTHER" id="PTHR10465">
    <property type="entry name" value="TRANSMEMBRANE GTPASE FZO1"/>
    <property type="match status" value="1"/>
</dbReference>
<gene>
    <name evidence="7" type="ORF">NCTC1659_00471</name>
</gene>
<sequence length="229" mass="25609">MFILENQKNFIEYTEKVENVISPISVIQKKEDGQAFSQIEKLKSLQQKIKSTELIVPIVGGFSAGKSSLINSFLGGNILPIGIQPETALPAELRYSTTDYIEAVTANNRIDKYNLTDFDVIKQKIKSEEYRYLKIYLNNQNLKDIQPLVLVDMPGYSSPVQGHNSVIMDYTAKGIFFIFLSSVETQGTLQGNILDELSIINGINKGFSFCLSKTNLKAPSQVEEIKSIT</sequence>
<dbReference type="EMBL" id="UGHF01000001">
    <property type="protein sequence ID" value="STO59224.1"/>
    <property type="molecule type" value="Genomic_DNA"/>
</dbReference>
<proteinExistence type="predicted"/>